<proteinExistence type="predicted"/>
<evidence type="ECO:0000256" key="1">
    <source>
        <dbReference type="SAM" id="Coils"/>
    </source>
</evidence>
<feature type="non-terminal residue" evidence="2">
    <location>
        <position position="91"/>
    </location>
</feature>
<sequence length="91" mass="9870">LELGGGTAEAVRQAELNLRTARLEAARLRQQVANQRLASRADRRELGFTVSMQQRSIAEQAAKLREADISSQLPGVLTWVNDNLGATVQAG</sequence>
<feature type="coiled-coil region" evidence="1">
    <location>
        <begin position="11"/>
        <end position="38"/>
    </location>
</feature>
<gene>
    <name evidence="2" type="ORF">Tci_928154</name>
</gene>
<name>A0A699X8K1_TANCI</name>
<evidence type="ECO:0000313" key="2">
    <source>
        <dbReference type="EMBL" id="GFD56185.1"/>
    </source>
</evidence>
<comment type="caution">
    <text evidence="2">The sequence shown here is derived from an EMBL/GenBank/DDBJ whole genome shotgun (WGS) entry which is preliminary data.</text>
</comment>
<accession>A0A699X8K1</accession>
<protein>
    <submittedName>
        <fullName evidence="2">Uncharacterized protein</fullName>
    </submittedName>
</protein>
<keyword evidence="1" id="KW-0175">Coiled coil</keyword>
<reference evidence="2" key="1">
    <citation type="journal article" date="2019" name="Sci. Rep.">
        <title>Draft genome of Tanacetum cinerariifolium, the natural source of mosquito coil.</title>
        <authorList>
            <person name="Yamashiro T."/>
            <person name="Shiraishi A."/>
            <person name="Satake H."/>
            <person name="Nakayama K."/>
        </authorList>
    </citation>
    <scope>NUCLEOTIDE SEQUENCE</scope>
</reference>
<dbReference type="EMBL" id="BKCJ011826316">
    <property type="protein sequence ID" value="GFD56185.1"/>
    <property type="molecule type" value="Genomic_DNA"/>
</dbReference>
<dbReference type="AlphaFoldDB" id="A0A699X8K1"/>
<organism evidence="2">
    <name type="scientific">Tanacetum cinerariifolium</name>
    <name type="common">Dalmatian daisy</name>
    <name type="synonym">Chrysanthemum cinerariifolium</name>
    <dbReference type="NCBI Taxonomy" id="118510"/>
    <lineage>
        <taxon>Eukaryota</taxon>
        <taxon>Viridiplantae</taxon>
        <taxon>Streptophyta</taxon>
        <taxon>Embryophyta</taxon>
        <taxon>Tracheophyta</taxon>
        <taxon>Spermatophyta</taxon>
        <taxon>Magnoliopsida</taxon>
        <taxon>eudicotyledons</taxon>
        <taxon>Gunneridae</taxon>
        <taxon>Pentapetalae</taxon>
        <taxon>asterids</taxon>
        <taxon>campanulids</taxon>
        <taxon>Asterales</taxon>
        <taxon>Asteraceae</taxon>
        <taxon>Asteroideae</taxon>
        <taxon>Anthemideae</taxon>
        <taxon>Anthemidinae</taxon>
        <taxon>Tanacetum</taxon>
    </lineage>
</organism>
<feature type="non-terminal residue" evidence="2">
    <location>
        <position position="1"/>
    </location>
</feature>